<dbReference type="Proteomes" id="UP001295469">
    <property type="component" value="Chromosome C01"/>
</dbReference>
<gene>
    <name evidence="1" type="ORF">DARMORV10_C01P18870.1</name>
</gene>
<dbReference type="EMBL" id="HG994365">
    <property type="protein sequence ID" value="CAF2071187.1"/>
    <property type="molecule type" value="Genomic_DNA"/>
</dbReference>
<reference evidence="1" key="1">
    <citation type="submission" date="2021-01" db="EMBL/GenBank/DDBJ databases">
        <authorList>
            <consortium name="Genoscope - CEA"/>
            <person name="William W."/>
        </authorList>
    </citation>
    <scope>NUCLEOTIDE SEQUENCE</scope>
</reference>
<organism evidence="1">
    <name type="scientific">Brassica napus</name>
    <name type="common">Rape</name>
    <dbReference type="NCBI Taxonomy" id="3708"/>
    <lineage>
        <taxon>Eukaryota</taxon>
        <taxon>Viridiplantae</taxon>
        <taxon>Streptophyta</taxon>
        <taxon>Embryophyta</taxon>
        <taxon>Tracheophyta</taxon>
        <taxon>Spermatophyta</taxon>
        <taxon>Magnoliopsida</taxon>
        <taxon>eudicotyledons</taxon>
        <taxon>Gunneridae</taxon>
        <taxon>Pentapetalae</taxon>
        <taxon>rosids</taxon>
        <taxon>malvids</taxon>
        <taxon>Brassicales</taxon>
        <taxon>Brassicaceae</taxon>
        <taxon>Brassiceae</taxon>
        <taxon>Brassica</taxon>
    </lineage>
</organism>
<evidence type="ECO:0000313" key="1">
    <source>
        <dbReference type="EMBL" id="CAF2071187.1"/>
    </source>
</evidence>
<sequence>MRDILIWITWTIWTSRNQRIFESRSSSLMEVISRALSNAQEWTRIQWDLHTLQVIPTSTLQPPMTSIPPDVILCNSDRAWVDLHNMGLPSATYASSRPSKQKLLR</sequence>
<proteinExistence type="predicted"/>
<name>A0A816RF72_BRANA</name>
<protein>
    <submittedName>
        <fullName evidence="1">(rape) hypothetical protein</fullName>
    </submittedName>
</protein>
<accession>A0A816RF72</accession>
<dbReference type="AlphaFoldDB" id="A0A816RF72"/>